<organism evidence="1 2">
    <name type="scientific">SAR324 cluster bacterium</name>
    <dbReference type="NCBI Taxonomy" id="2024889"/>
    <lineage>
        <taxon>Bacteria</taxon>
        <taxon>Deltaproteobacteria</taxon>
        <taxon>SAR324 cluster</taxon>
    </lineage>
</organism>
<reference evidence="2" key="1">
    <citation type="submission" date="2017-08" db="EMBL/GenBank/DDBJ databases">
        <title>A dynamic microbial community with high functional redundancy inhabits the cold, oxic subseafloor aquifer.</title>
        <authorList>
            <person name="Tully B.J."/>
            <person name="Wheat C.G."/>
            <person name="Glazer B.T."/>
            <person name="Huber J.A."/>
        </authorList>
    </citation>
    <scope>NUCLEOTIDE SEQUENCE [LARGE SCALE GENOMIC DNA]</scope>
</reference>
<accession>A0A2A4T5S5</accession>
<protein>
    <submittedName>
        <fullName evidence="1">Uncharacterized protein</fullName>
    </submittedName>
</protein>
<name>A0A2A4T5S5_9DELT</name>
<gene>
    <name evidence="1" type="ORF">COB67_05140</name>
</gene>
<sequence>MPKKIAVKNPGCTFCRYYIAPFEYKGQLTKGACAKGARRVFQPSGASTEKRKWKWVDCAYSDEKNKNRFCEDFQIQSILYGLLGQARLLLKQGGEQLPPAYSREKWWKT</sequence>
<proteinExistence type="predicted"/>
<comment type="caution">
    <text evidence="1">The sequence shown here is derived from an EMBL/GenBank/DDBJ whole genome shotgun (WGS) entry which is preliminary data.</text>
</comment>
<dbReference type="EMBL" id="NVSR01000022">
    <property type="protein sequence ID" value="PCI28970.1"/>
    <property type="molecule type" value="Genomic_DNA"/>
</dbReference>
<evidence type="ECO:0000313" key="2">
    <source>
        <dbReference type="Proteomes" id="UP000218113"/>
    </source>
</evidence>
<dbReference type="AlphaFoldDB" id="A0A2A4T5S5"/>
<evidence type="ECO:0000313" key="1">
    <source>
        <dbReference type="EMBL" id="PCI28970.1"/>
    </source>
</evidence>
<dbReference type="Proteomes" id="UP000218113">
    <property type="component" value="Unassembled WGS sequence"/>
</dbReference>